<proteinExistence type="predicted"/>
<reference evidence="1 2" key="1">
    <citation type="submission" date="2020-08" db="EMBL/GenBank/DDBJ databases">
        <title>Functional genomics of gut bacteria from endangered species of beetles.</title>
        <authorList>
            <person name="Carlos-Shanley C."/>
        </authorList>
    </citation>
    <scope>NUCLEOTIDE SEQUENCE [LARGE SCALE GENOMIC DNA]</scope>
    <source>
        <strain evidence="1 2">S00136</strain>
    </source>
</reference>
<organism evidence="1 2">
    <name type="scientific">Chryseobacterium shigense</name>
    <dbReference type="NCBI Taxonomy" id="297244"/>
    <lineage>
        <taxon>Bacteria</taxon>
        <taxon>Pseudomonadati</taxon>
        <taxon>Bacteroidota</taxon>
        <taxon>Flavobacteriia</taxon>
        <taxon>Flavobacteriales</taxon>
        <taxon>Weeksellaceae</taxon>
        <taxon>Chryseobacterium group</taxon>
        <taxon>Chryseobacterium</taxon>
    </lineage>
</organism>
<protein>
    <submittedName>
        <fullName evidence="1">Uncharacterized protein</fullName>
    </submittedName>
</protein>
<comment type="caution">
    <text evidence="1">The sequence shown here is derived from an EMBL/GenBank/DDBJ whole genome shotgun (WGS) entry which is preliminary data.</text>
</comment>
<evidence type="ECO:0000313" key="2">
    <source>
        <dbReference type="Proteomes" id="UP000589738"/>
    </source>
</evidence>
<gene>
    <name evidence="1" type="ORF">HNP36_003671</name>
</gene>
<evidence type="ECO:0000313" key="1">
    <source>
        <dbReference type="EMBL" id="MBB6372553.1"/>
    </source>
</evidence>
<accession>A0A841NC03</accession>
<name>A0A841NC03_9FLAO</name>
<sequence length="563" mass="66410">MTPAEEIALLLEENSKIIGTTYTGSPYMAIQNIIRCIDTVLPFYRHSEKLSPEEVNQYRSLIEYGWPRLLKPYYFNLDINENLPFAIMTDESVSWTTLNITYCGKIEFCRQLLSYEKAGLINFKKKNKTHYTFSFCNKKNNGIESFDRYSLDFYKDNFVKKIIEEKRAAKPFNINKIKSDFKKLILNPFGKLISYNTTPEIDEYYDEEGHYRLLLMQGYDDFANSDSFGGIEYWKYITIIELIIGVGLKHTDACFMLIEKNPQTMFENTLTYTQSKNKAISDYAEYLNWSLNDVKQIFEAITLTKDNFDYYLEYPCTPPPIFIEVGGELLIRSIAGCFSNPFSILNRELKRKYKKDYDKAVNNRETRFRNELFYLFPQENIIKIKKEINISFQDIRTDIDAVIFDKETGTLGLFQLKWQDPYAASMKERYSRISNLFPKANEWIKKIQNWLDINSNQTILNALQIDKELDIKTEIKDIYIFIVSRNQINYTGVELNENAAWSSWYQLIESHASIKTEFNDPIREMFVKIKAFHPFKRMERNENIAIDSSFKINFKNFSISHIP</sequence>
<dbReference type="Proteomes" id="UP000589738">
    <property type="component" value="Unassembled WGS sequence"/>
</dbReference>
<keyword evidence="2" id="KW-1185">Reference proteome</keyword>
<dbReference type="EMBL" id="JACHLC010000007">
    <property type="protein sequence ID" value="MBB6372553.1"/>
    <property type="molecule type" value="Genomic_DNA"/>
</dbReference>
<dbReference type="RefSeq" id="WP_184167085.1">
    <property type="nucleotide sequence ID" value="NZ_JACHLC010000007.1"/>
</dbReference>
<dbReference type="AlphaFoldDB" id="A0A841NC03"/>